<evidence type="ECO:0000256" key="5">
    <source>
        <dbReference type="ARBA" id="ARBA00048574"/>
    </source>
</evidence>
<dbReference type="RefSeq" id="WP_014228731.1">
    <property type="nucleotide sequence ID" value="NC_016612.1"/>
</dbReference>
<dbReference type="NCBIfam" id="TIGR03124">
    <property type="entry name" value="citrate_citX"/>
    <property type="match status" value="1"/>
</dbReference>
<evidence type="ECO:0000256" key="2">
    <source>
        <dbReference type="ARBA" id="ARBA00016314"/>
    </source>
</evidence>
<organism evidence="6 7">
    <name type="scientific">Klebsiella michiganensis (strain ATCC 8724 / DSM 4798 / JCM 20051 / NBRC 3318 / NRRL B-199 / KCTC 1686 / BUCSAV 143 / CCM 1901)</name>
    <dbReference type="NCBI Taxonomy" id="1006551"/>
    <lineage>
        <taxon>Bacteria</taxon>
        <taxon>Pseudomonadati</taxon>
        <taxon>Pseudomonadota</taxon>
        <taxon>Gammaproteobacteria</taxon>
        <taxon>Enterobacterales</taxon>
        <taxon>Enterobacteriaceae</taxon>
        <taxon>Klebsiella/Raoultella group</taxon>
        <taxon>Klebsiella</taxon>
    </lineage>
</organism>
<evidence type="ECO:0000256" key="3">
    <source>
        <dbReference type="ARBA" id="ARBA00022679"/>
    </source>
</evidence>
<dbReference type="InterPro" id="IPR005551">
    <property type="entry name" value="CitX"/>
</dbReference>
<evidence type="ECO:0000256" key="1">
    <source>
        <dbReference type="ARBA" id="ARBA00012524"/>
    </source>
</evidence>
<dbReference type="HOGENOM" id="CLU_104529_1_1_6"/>
<dbReference type="Proteomes" id="UP000007843">
    <property type="component" value="Chromosome"/>
</dbReference>
<reference evidence="6 7" key="1">
    <citation type="journal article" date="2012" name="J. Bacteriol.">
        <title>Complete genome sequence of Klebsiella oxytoca KCTC 1686, used in production of 2,3-butanediol.</title>
        <authorList>
            <person name="Shin S.H."/>
            <person name="Kim S."/>
            <person name="Kim J.Y."/>
            <person name="Lee S."/>
            <person name="Um Y."/>
            <person name="Oh M.K."/>
            <person name="Kim Y.R."/>
            <person name="Lee J."/>
            <person name="Yang K.S."/>
        </authorList>
    </citation>
    <scope>NUCLEOTIDE SEQUENCE [LARGE SCALE GENOMIC DNA]</scope>
    <source>
        <strain evidence="7">ATCC 8724 / DSM 4798 / JCM 20051 / NBRC 3318 / NRRL B-199 / KCTC 1686</strain>
    </source>
</reference>
<sequence>MIGETTNASCAPLTLEEVLKAREARASVQQAWLRRFEQPMVSTTLVWPGEVKDTPLARQVMAEATDAFSQLLRKHRWGVSRHDVRFQPTGPEAFWSVAAPAWMIKHVTAHLEDHHPLGRLWDIDVFCPTSGLIKRSAIRQPMRKCFICNEAAHVCSRMRRHSQNELAQVIEDLAYDYFRGQR</sequence>
<dbReference type="KEGG" id="kox:KOX_16590"/>
<proteinExistence type="predicted"/>
<evidence type="ECO:0000256" key="4">
    <source>
        <dbReference type="ARBA" id="ARBA00022695"/>
    </source>
</evidence>
<gene>
    <name evidence="6" type="ordered locus">KOX_16590</name>
</gene>
<dbReference type="EC" id="2.7.7.61" evidence="1"/>
<protein>
    <recommendedName>
        <fullName evidence="2">Apo-citrate lyase phosphoribosyl-dephospho-CoA transferase</fullName>
        <ecNumber evidence="1">2.7.7.61</ecNumber>
    </recommendedName>
</protein>
<accession>A0A0H3HF12</accession>
<name>A0A0H3HF12_KLEM8</name>
<dbReference type="Pfam" id="PF03802">
    <property type="entry name" value="CitX"/>
    <property type="match status" value="1"/>
</dbReference>
<evidence type="ECO:0000313" key="6">
    <source>
        <dbReference type="EMBL" id="AEX05040.1"/>
    </source>
</evidence>
<dbReference type="AlphaFoldDB" id="A0A0H3HF12"/>
<dbReference type="EMBL" id="CP003218">
    <property type="protein sequence ID" value="AEX05040.1"/>
    <property type="molecule type" value="Genomic_DNA"/>
</dbReference>
<keyword evidence="3" id="KW-0808">Transferase</keyword>
<dbReference type="GO" id="GO:0051191">
    <property type="term" value="P:prosthetic group biosynthetic process"/>
    <property type="evidence" value="ECO:0007669"/>
    <property type="project" value="InterPro"/>
</dbReference>
<dbReference type="GO" id="GO:0050519">
    <property type="term" value="F:holo-citrate lyase synthase activity"/>
    <property type="evidence" value="ECO:0007669"/>
    <property type="project" value="UniProtKB-EC"/>
</dbReference>
<comment type="catalytic activity">
    <reaction evidence="5">
        <text>apo-[citrate lyase ACP] + 2'-(5''-triphospho-alpha-D-ribosyl)-3'-dephospho-CoA = holo-[citrate lyase ACP] + diphosphate</text>
        <dbReference type="Rhea" id="RHEA:16333"/>
        <dbReference type="Rhea" id="RHEA-COMP:10157"/>
        <dbReference type="Rhea" id="RHEA-COMP:10158"/>
        <dbReference type="ChEBI" id="CHEBI:29999"/>
        <dbReference type="ChEBI" id="CHEBI:33019"/>
        <dbReference type="ChEBI" id="CHEBI:61378"/>
        <dbReference type="ChEBI" id="CHEBI:82683"/>
        <dbReference type="EC" id="2.7.7.61"/>
    </reaction>
</comment>
<evidence type="ECO:0000313" key="7">
    <source>
        <dbReference type="Proteomes" id="UP000007843"/>
    </source>
</evidence>
<keyword evidence="4" id="KW-0548">Nucleotidyltransferase</keyword>